<evidence type="ECO:0000313" key="3">
    <source>
        <dbReference type="Proteomes" id="UP000194546"/>
    </source>
</evidence>
<proteinExistence type="predicted"/>
<evidence type="ECO:0000313" key="2">
    <source>
        <dbReference type="EMBL" id="OTP66692.1"/>
    </source>
</evidence>
<comment type="caution">
    <text evidence="2">The sequence shown here is derived from an EMBL/GenBank/DDBJ whole genome shotgun (WGS) entry which is preliminary data.</text>
</comment>
<reference evidence="2 3" key="1">
    <citation type="submission" date="2017-03" db="EMBL/GenBank/DDBJ databases">
        <title>Genome analysis of strain PAMC 26510.</title>
        <authorList>
            <person name="Oh H.-M."/>
            <person name="Yang J.-A."/>
        </authorList>
    </citation>
    <scope>NUCLEOTIDE SEQUENCE [LARGE SCALE GENOMIC DNA]</scope>
    <source>
        <strain evidence="2 3">PAMC 26510</strain>
    </source>
</reference>
<accession>A0A242M6H1</accession>
<protein>
    <submittedName>
        <fullName evidence="2">Uncharacterized protein</fullName>
    </submittedName>
</protein>
<organism evidence="2 3">
    <name type="scientific">Caballeronia sordidicola</name>
    <name type="common">Burkholderia sordidicola</name>
    <dbReference type="NCBI Taxonomy" id="196367"/>
    <lineage>
        <taxon>Bacteria</taxon>
        <taxon>Pseudomonadati</taxon>
        <taxon>Pseudomonadota</taxon>
        <taxon>Betaproteobacteria</taxon>
        <taxon>Burkholderiales</taxon>
        <taxon>Burkholderiaceae</taxon>
        <taxon>Caballeronia</taxon>
    </lineage>
</organism>
<feature type="compositionally biased region" description="Basic residues" evidence="1">
    <location>
        <begin position="45"/>
        <end position="55"/>
    </location>
</feature>
<gene>
    <name evidence="2" type="ORF">PAMC26510_33190</name>
</gene>
<dbReference type="EMBL" id="NBTY01000199">
    <property type="protein sequence ID" value="OTP66692.1"/>
    <property type="molecule type" value="Genomic_DNA"/>
</dbReference>
<feature type="region of interest" description="Disordered" evidence="1">
    <location>
        <begin position="36"/>
        <end position="55"/>
    </location>
</feature>
<sequence>MLLLHIDLRCFTVFRGREDNTRLRVFTRLPSVDRRLRDASQPRCARPHCHKPKSP</sequence>
<evidence type="ECO:0000256" key="1">
    <source>
        <dbReference type="SAM" id="MobiDB-lite"/>
    </source>
</evidence>
<dbReference type="Proteomes" id="UP000194546">
    <property type="component" value="Unassembled WGS sequence"/>
</dbReference>
<dbReference type="AlphaFoldDB" id="A0A242M6H1"/>
<name>A0A242M6H1_CABSO</name>